<evidence type="ECO:0000256" key="3">
    <source>
        <dbReference type="ARBA" id="ARBA00023002"/>
    </source>
</evidence>
<dbReference type="PROSITE" id="PS51471">
    <property type="entry name" value="FE2OG_OXY"/>
    <property type="match status" value="1"/>
</dbReference>
<dbReference type="AlphaFoldDB" id="A0A8X6XS69"/>
<dbReference type="GO" id="GO:0035516">
    <property type="term" value="F:broad specificity oxidative DNA demethylase activity"/>
    <property type="evidence" value="ECO:0007669"/>
    <property type="project" value="TreeGrafter"/>
</dbReference>
<feature type="binding site" evidence="5">
    <location>
        <position position="207"/>
    </location>
    <ligand>
        <name>Fe cation</name>
        <dbReference type="ChEBI" id="CHEBI:24875"/>
        <note>catalytic</note>
    </ligand>
</feature>
<dbReference type="OrthoDB" id="6614653at2759"/>
<feature type="domain" description="Fe2OG dioxygenase" evidence="6">
    <location>
        <begin position="189"/>
        <end position="305"/>
    </location>
</feature>
<evidence type="ECO:0000256" key="1">
    <source>
        <dbReference type="ARBA" id="ARBA00022723"/>
    </source>
</evidence>
<dbReference type="GO" id="GO:0035513">
    <property type="term" value="P:oxidative RNA demethylation"/>
    <property type="evidence" value="ECO:0007669"/>
    <property type="project" value="TreeGrafter"/>
</dbReference>
<dbReference type="GO" id="GO:0005634">
    <property type="term" value="C:nucleus"/>
    <property type="evidence" value="ECO:0007669"/>
    <property type="project" value="TreeGrafter"/>
</dbReference>
<evidence type="ECO:0000256" key="2">
    <source>
        <dbReference type="ARBA" id="ARBA00022964"/>
    </source>
</evidence>
<dbReference type="InterPro" id="IPR027450">
    <property type="entry name" value="AlkB-like"/>
</dbReference>
<dbReference type="Gene3D" id="2.60.120.590">
    <property type="entry name" value="Alpha-ketoglutarate-dependent dioxygenase AlkB-like"/>
    <property type="match status" value="1"/>
</dbReference>
<reference evidence="7" key="1">
    <citation type="submission" date="2020-08" db="EMBL/GenBank/DDBJ databases">
        <title>Multicomponent nature underlies the extraordinary mechanical properties of spider dragline silk.</title>
        <authorList>
            <person name="Kono N."/>
            <person name="Nakamura H."/>
            <person name="Mori M."/>
            <person name="Yoshida Y."/>
            <person name="Ohtoshi R."/>
            <person name="Malay A.D."/>
            <person name="Moran D.A.P."/>
            <person name="Tomita M."/>
            <person name="Numata K."/>
            <person name="Arakawa K."/>
        </authorList>
    </citation>
    <scope>NUCLEOTIDE SEQUENCE</scope>
</reference>
<name>A0A8X6XS69_9ARAC</name>
<gene>
    <name evidence="7" type="primary">ALKBH1</name>
    <name evidence="7" type="ORF">TNIN_155641</name>
</gene>
<organism evidence="7 8">
    <name type="scientific">Trichonephila inaurata madagascariensis</name>
    <dbReference type="NCBI Taxonomy" id="2747483"/>
    <lineage>
        <taxon>Eukaryota</taxon>
        <taxon>Metazoa</taxon>
        <taxon>Ecdysozoa</taxon>
        <taxon>Arthropoda</taxon>
        <taxon>Chelicerata</taxon>
        <taxon>Arachnida</taxon>
        <taxon>Araneae</taxon>
        <taxon>Araneomorphae</taxon>
        <taxon>Entelegynae</taxon>
        <taxon>Araneoidea</taxon>
        <taxon>Nephilidae</taxon>
        <taxon>Trichonephila</taxon>
        <taxon>Trichonephila inaurata</taxon>
    </lineage>
</organism>
<comment type="caution">
    <text evidence="7">The sequence shown here is derived from an EMBL/GenBank/DDBJ whole genome shotgun (WGS) entry which is preliminary data.</text>
</comment>
<dbReference type="EMBL" id="BMAV01011750">
    <property type="protein sequence ID" value="GFY57807.1"/>
    <property type="molecule type" value="Genomic_DNA"/>
</dbReference>
<dbReference type="PANTHER" id="PTHR16557:SF2">
    <property type="entry name" value="NUCLEIC ACID DIOXYGENASE ALKBH1"/>
    <property type="match status" value="1"/>
</dbReference>
<dbReference type="InterPro" id="IPR037151">
    <property type="entry name" value="AlkB-like_sf"/>
</dbReference>
<protein>
    <submittedName>
        <fullName evidence="7">Nucleic acid dioxygenase ALKBH1</fullName>
    </submittedName>
</protein>
<sequence length="309" mass="35702">MSERDFFKEDFKYYKKKSPPPCFDQVIDFDSKHNIESTICVKEQYLKETTNEITKHSSCSTCEKLGLRNHLTWNLYSLKNLSGLIYLQNPFTSPGQQIWIKKCLEQYPRKPALTNLDLHYSNVDDIWSLKDSSDPVKKDYLHKLCWATLGYHHNWDTKIYNSNCRSAFPHCLEDLSKHIAHCLGFVNFKPEAAIVNYYSSKSSLSIHNDHSEEEINAPIISFSFGQTGVFLIGTENKLEKPSAIFLRSGDVIIMSGSCRLSYHAVPCILTENVNNRYCDDESNDWIEFQSYISKARMNISVRQVYASKS</sequence>
<dbReference type="InterPro" id="IPR004574">
    <property type="entry name" value="Alkb"/>
</dbReference>
<dbReference type="SUPFAM" id="SSF51197">
    <property type="entry name" value="Clavaminate synthase-like"/>
    <property type="match status" value="1"/>
</dbReference>
<evidence type="ECO:0000256" key="5">
    <source>
        <dbReference type="PIRSR" id="PIRSR604574-2"/>
    </source>
</evidence>
<evidence type="ECO:0000313" key="8">
    <source>
        <dbReference type="Proteomes" id="UP000886998"/>
    </source>
</evidence>
<accession>A0A8X6XS69</accession>
<evidence type="ECO:0000313" key="7">
    <source>
        <dbReference type="EMBL" id="GFY57807.1"/>
    </source>
</evidence>
<dbReference type="InterPro" id="IPR005123">
    <property type="entry name" value="Oxoglu/Fe-dep_dioxygenase_dom"/>
</dbReference>
<keyword evidence="2 7" id="KW-0223">Dioxygenase</keyword>
<dbReference type="PANTHER" id="PTHR16557">
    <property type="entry name" value="ALKYLATED DNA REPAIR PROTEIN ALKB-RELATED"/>
    <property type="match status" value="1"/>
</dbReference>
<dbReference type="GO" id="GO:0008198">
    <property type="term" value="F:ferrous iron binding"/>
    <property type="evidence" value="ECO:0007669"/>
    <property type="project" value="TreeGrafter"/>
</dbReference>
<dbReference type="GO" id="GO:0035515">
    <property type="term" value="F:oxidative RNA demethylase activity"/>
    <property type="evidence" value="ECO:0007669"/>
    <property type="project" value="TreeGrafter"/>
</dbReference>
<feature type="binding site" evidence="5">
    <location>
        <position position="263"/>
    </location>
    <ligand>
        <name>Fe cation</name>
        <dbReference type="ChEBI" id="CHEBI:24875"/>
        <note>catalytic</note>
    </ligand>
</feature>
<evidence type="ECO:0000256" key="4">
    <source>
        <dbReference type="ARBA" id="ARBA00023004"/>
    </source>
</evidence>
<dbReference type="GO" id="GO:0005737">
    <property type="term" value="C:cytoplasm"/>
    <property type="evidence" value="ECO:0007669"/>
    <property type="project" value="TreeGrafter"/>
</dbReference>
<dbReference type="Pfam" id="PF13532">
    <property type="entry name" value="2OG-FeII_Oxy_2"/>
    <property type="match status" value="1"/>
</dbReference>
<keyword evidence="3" id="KW-0560">Oxidoreductase</keyword>
<keyword evidence="4 5" id="KW-0408">Iron</keyword>
<feature type="binding site" evidence="5">
    <location>
        <position position="209"/>
    </location>
    <ligand>
        <name>Fe cation</name>
        <dbReference type="ChEBI" id="CHEBI:24875"/>
        <note>catalytic</note>
    </ligand>
</feature>
<proteinExistence type="predicted"/>
<comment type="cofactor">
    <cofactor evidence="5">
        <name>Fe(2+)</name>
        <dbReference type="ChEBI" id="CHEBI:29033"/>
    </cofactor>
    <text evidence="5">Binds 1 Fe(2+) ion per subunit.</text>
</comment>
<keyword evidence="8" id="KW-1185">Reference proteome</keyword>
<keyword evidence="1 5" id="KW-0479">Metal-binding</keyword>
<dbReference type="Proteomes" id="UP000886998">
    <property type="component" value="Unassembled WGS sequence"/>
</dbReference>
<evidence type="ECO:0000259" key="6">
    <source>
        <dbReference type="PROSITE" id="PS51471"/>
    </source>
</evidence>